<reference evidence="2 3" key="1">
    <citation type="journal article" date="2023" name="Arcadia Sci">
        <title>De novo assembly of a long-read Amblyomma americanum tick genome.</title>
        <authorList>
            <person name="Chou S."/>
            <person name="Poskanzer K.E."/>
            <person name="Rollins M."/>
            <person name="Thuy-Boun P.S."/>
        </authorList>
    </citation>
    <scope>NUCLEOTIDE SEQUENCE [LARGE SCALE GENOMIC DNA]</scope>
    <source>
        <strain evidence="2">F_SG_1</strain>
        <tissue evidence="2">Salivary glands</tissue>
    </source>
</reference>
<evidence type="ECO:0000313" key="2">
    <source>
        <dbReference type="EMBL" id="KAK8756935.1"/>
    </source>
</evidence>
<feature type="compositionally biased region" description="Basic and acidic residues" evidence="1">
    <location>
        <begin position="204"/>
        <end position="228"/>
    </location>
</feature>
<keyword evidence="3" id="KW-1185">Reference proteome</keyword>
<sequence length="436" mass="48591">MEATGDCSPQSDDLVQLVPSVRGGKKAKYRGWTYTLETNNGMRYRWRCDVRSCRSRLTTDAYGDKHMVYNFRPHDEDVHLLEAARKKRRSEATYKQAATKIGDYGYVLENRVGSVLFWRCEYVSCTGRCRTTPDFRLVAGPSYHLKELHSQGSQPDGVGHVGDASSAMEIDKAVVNESHLPEDTENMEGKTRLLSFCRKQKQLEENSKNLRQPKNELEEQQEQQHEDSSSSTVTVKSEPDPPPPLPPAADDIGDVDTSKDTETKHRSDKGESSSANVQIPDRSPRLHTDSHFNCPSQPGAEPREAPAAVGDNEFIALSDSEEEDMNEAGDKSSVAGADICEADENSLYKSADSFSLGQSLVTSSIRRVRCADVLEMTCGGDYDSRERALRAGILDQMRRLLEAETDLARARLQTEVLRGRLLRRSLGGFVVKKEPA</sequence>
<proteinExistence type="predicted"/>
<accession>A0AAQ4D395</accession>
<protein>
    <recommendedName>
        <fullName evidence="4">FLYWCH-type domain-containing protein</fullName>
    </recommendedName>
</protein>
<dbReference type="EMBL" id="JARKHS020035766">
    <property type="protein sequence ID" value="KAK8756935.1"/>
    <property type="molecule type" value="Genomic_DNA"/>
</dbReference>
<evidence type="ECO:0000313" key="3">
    <source>
        <dbReference type="Proteomes" id="UP001321473"/>
    </source>
</evidence>
<feature type="region of interest" description="Disordered" evidence="1">
    <location>
        <begin position="204"/>
        <end position="307"/>
    </location>
</feature>
<organism evidence="2 3">
    <name type="scientific">Amblyomma americanum</name>
    <name type="common">Lone star tick</name>
    <dbReference type="NCBI Taxonomy" id="6943"/>
    <lineage>
        <taxon>Eukaryota</taxon>
        <taxon>Metazoa</taxon>
        <taxon>Ecdysozoa</taxon>
        <taxon>Arthropoda</taxon>
        <taxon>Chelicerata</taxon>
        <taxon>Arachnida</taxon>
        <taxon>Acari</taxon>
        <taxon>Parasitiformes</taxon>
        <taxon>Ixodida</taxon>
        <taxon>Ixodoidea</taxon>
        <taxon>Ixodidae</taxon>
        <taxon>Amblyomminae</taxon>
        <taxon>Amblyomma</taxon>
    </lineage>
</organism>
<dbReference type="AlphaFoldDB" id="A0AAQ4D395"/>
<name>A0AAQ4D395_AMBAM</name>
<feature type="compositionally biased region" description="Basic and acidic residues" evidence="1">
    <location>
        <begin position="256"/>
        <end position="271"/>
    </location>
</feature>
<evidence type="ECO:0000256" key="1">
    <source>
        <dbReference type="SAM" id="MobiDB-lite"/>
    </source>
</evidence>
<dbReference type="Gene3D" id="2.20.25.240">
    <property type="match status" value="1"/>
</dbReference>
<dbReference type="Proteomes" id="UP001321473">
    <property type="component" value="Unassembled WGS sequence"/>
</dbReference>
<comment type="caution">
    <text evidence="2">The sequence shown here is derived from an EMBL/GenBank/DDBJ whole genome shotgun (WGS) entry which is preliminary data.</text>
</comment>
<evidence type="ECO:0008006" key="4">
    <source>
        <dbReference type="Google" id="ProtNLM"/>
    </source>
</evidence>
<gene>
    <name evidence="2" type="ORF">V5799_000366</name>
</gene>